<reference evidence="2 3" key="1">
    <citation type="submission" date="2015-03" db="EMBL/GenBank/DDBJ databases">
        <authorList>
            <person name="Hassan Y.I."/>
            <person name="Lepp D."/>
            <person name="Zhou T."/>
        </authorList>
    </citation>
    <scope>NUCLEOTIDE SEQUENCE [LARGE SCALE GENOMIC DNA]</scope>
    <source>
        <strain evidence="2 3">GH2-10</strain>
    </source>
</reference>
<gene>
    <name evidence="2" type="ORF">VW35_06730</name>
</gene>
<dbReference type="Pfam" id="PF07238">
    <property type="entry name" value="PilZ"/>
    <property type="match status" value="1"/>
</dbReference>
<dbReference type="Proteomes" id="UP000033514">
    <property type="component" value="Unassembled WGS sequence"/>
</dbReference>
<evidence type="ECO:0000259" key="1">
    <source>
        <dbReference type="Pfam" id="PF07238"/>
    </source>
</evidence>
<proteinExistence type="predicted"/>
<feature type="domain" description="PilZ" evidence="1">
    <location>
        <begin position="6"/>
        <end position="74"/>
    </location>
</feature>
<dbReference type="SUPFAM" id="SSF141371">
    <property type="entry name" value="PilZ domain-like"/>
    <property type="match status" value="1"/>
</dbReference>
<keyword evidence="3" id="KW-1185">Reference proteome</keyword>
<dbReference type="InterPro" id="IPR009875">
    <property type="entry name" value="PilZ_domain"/>
</dbReference>
<dbReference type="OrthoDB" id="8239203at2"/>
<dbReference type="GO" id="GO:0035438">
    <property type="term" value="F:cyclic-di-GMP binding"/>
    <property type="evidence" value="ECO:0007669"/>
    <property type="project" value="InterPro"/>
</dbReference>
<dbReference type="Gene3D" id="2.40.10.220">
    <property type="entry name" value="predicted glycosyltransferase like domains"/>
    <property type="match status" value="1"/>
</dbReference>
<dbReference type="AlphaFoldDB" id="A0A0F5LCM3"/>
<evidence type="ECO:0000313" key="3">
    <source>
        <dbReference type="Proteomes" id="UP000033514"/>
    </source>
</evidence>
<evidence type="ECO:0000313" key="2">
    <source>
        <dbReference type="EMBL" id="KKB80126.1"/>
    </source>
</evidence>
<organism evidence="2 3">
    <name type="scientific">Devosia soli</name>
    <dbReference type="NCBI Taxonomy" id="361041"/>
    <lineage>
        <taxon>Bacteria</taxon>
        <taxon>Pseudomonadati</taxon>
        <taxon>Pseudomonadota</taxon>
        <taxon>Alphaproteobacteria</taxon>
        <taxon>Hyphomicrobiales</taxon>
        <taxon>Devosiaceae</taxon>
        <taxon>Devosia</taxon>
    </lineage>
</organism>
<name>A0A0F5LCM3_9HYPH</name>
<sequence length="82" mass="9199">MKTFIERRKQKRLAVNIPANVVSEDGLKRLAVAIVDLSPAGALIELPAGEALPGRFTLLFERQMQSCRLVWTHEQFSGAEFM</sequence>
<dbReference type="EMBL" id="LAJG01000014">
    <property type="protein sequence ID" value="KKB80126.1"/>
    <property type="molecule type" value="Genomic_DNA"/>
</dbReference>
<comment type="caution">
    <text evidence="2">The sequence shown here is derived from an EMBL/GenBank/DDBJ whole genome shotgun (WGS) entry which is preliminary data.</text>
</comment>
<dbReference type="RefSeq" id="WP_046142189.1">
    <property type="nucleotide sequence ID" value="NZ_LAJG01000014.1"/>
</dbReference>
<dbReference type="PATRIC" id="fig|361041.3.peg.670"/>
<accession>A0A0F5LCM3</accession>
<protein>
    <recommendedName>
        <fullName evidence="1">PilZ domain-containing protein</fullName>
    </recommendedName>
</protein>